<dbReference type="Proteomes" id="UP000001075">
    <property type="component" value="Unassembled WGS sequence"/>
</dbReference>
<name>G3I0S2_CRIGR</name>
<protein>
    <submittedName>
        <fullName evidence="1">Uncharacterized protein</fullName>
    </submittedName>
</protein>
<reference evidence="2" key="1">
    <citation type="journal article" date="2011" name="Nat. Biotechnol.">
        <title>The genomic sequence of the Chinese hamster ovary (CHO)-K1 cell line.</title>
        <authorList>
            <person name="Xu X."/>
            <person name="Nagarajan H."/>
            <person name="Lewis N.E."/>
            <person name="Pan S."/>
            <person name="Cai Z."/>
            <person name="Liu X."/>
            <person name="Chen W."/>
            <person name="Xie M."/>
            <person name="Wang W."/>
            <person name="Hammond S."/>
            <person name="Andersen M.R."/>
            <person name="Neff N."/>
            <person name="Passarelli B."/>
            <person name="Koh W."/>
            <person name="Fan H.C."/>
            <person name="Wang J."/>
            <person name="Gui Y."/>
            <person name="Lee K.H."/>
            <person name="Betenbaugh M.J."/>
            <person name="Quake S.R."/>
            <person name="Famili I."/>
            <person name="Palsson B.O."/>
            <person name="Wang J."/>
        </authorList>
    </citation>
    <scope>NUCLEOTIDE SEQUENCE [LARGE SCALE GENOMIC DNA]</scope>
    <source>
        <strain evidence="2">CHO K1 cell line</strain>
    </source>
</reference>
<sequence length="79" mass="8598">MVLQNTSLAFGTQTLSSAYQWQCTNPDAQLRSEDTLGVGVGAGGIHRLKVDVEGRYTNTLTTALTHAAGFSQRRKIYHS</sequence>
<evidence type="ECO:0000313" key="1">
    <source>
        <dbReference type="EMBL" id="EGW07562.1"/>
    </source>
</evidence>
<dbReference type="EMBL" id="JH001029">
    <property type="protein sequence ID" value="EGW07562.1"/>
    <property type="molecule type" value="Genomic_DNA"/>
</dbReference>
<organism evidence="1 2">
    <name type="scientific">Cricetulus griseus</name>
    <name type="common">Chinese hamster</name>
    <name type="synonym">Cricetulus barabensis griseus</name>
    <dbReference type="NCBI Taxonomy" id="10029"/>
    <lineage>
        <taxon>Eukaryota</taxon>
        <taxon>Metazoa</taxon>
        <taxon>Chordata</taxon>
        <taxon>Craniata</taxon>
        <taxon>Vertebrata</taxon>
        <taxon>Euteleostomi</taxon>
        <taxon>Mammalia</taxon>
        <taxon>Eutheria</taxon>
        <taxon>Euarchontoglires</taxon>
        <taxon>Glires</taxon>
        <taxon>Rodentia</taxon>
        <taxon>Myomorpha</taxon>
        <taxon>Muroidea</taxon>
        <taxon>Cricetidae</taxon>
        <taxon>Cricetinae</taxon>
        <taxon>Cricetulus</taxon>
    </lineage>
</organism>
<proteinExistence type="predicted"/>
<dbReference type="AlphaFoldDB" id="G3I0S2"/>
<gene>
    <name evidence="1" type="ORF">I79_016961</name>
</gene>
<dbReference type="InParanoid" id="G3I0S2"/>
<evidence type="ECO:0000313" key="2">
    <source>
        <dbReference type="Proteomes" id="UP000001075"/>
    </source>
</evidence>
<accession>G3I0S2</accession>